<protein>
    <submittedName>
        <fullName evidence="5">Pyridoxal-phosphate dependent enzyme</fullName>
    </submittedName>
</protein>
<keyword evidence="4" id="KW-0663">Pyridoxal phosphate</keyword>
<dbReference type="Gene3D" id="3.40.50.1100">
    <property type="match status" value="2"/>
</dbReference>
<dbReference type="InterPro" id="IPR036052">
    <property type="entry name" value="TrpB-like_PALP_sf"/>
</dbReference>
<dbReference type="InterPro" id="IPR006653">
    <property type="entry name" value="Trp_synth_b_CS"/>
</dbReference>
<name>A0A831M0V3_9EURY</name>
<dbReference type="GO" id="GO:0004834">
    <property type="term" value="F:tryptophan synthase activity"/>
    <property type="evidence" value="ECO:0007669"/>
    <property type="project" value="InterPro"/>
</dbReference>
<evidence type="ECO:0000313" key="5">
    <source>
        <dbReference type="EMBL" id="HDS63433.1"/>
    </source>
</evidence>
<dbReference type="PROSITE" id="PS00168">
    <property type="entry name" value="TRP_SYNTHASE_BETA"/>
    <property type="match status" value="1"/>
</dbReference>
<dbReference type="SUPFAM" id="SSF53686">
    <property type="entry name" value="Tryptophan synthase beta subunit-like PLP-dependent enzymes"/>
    <property type="match status" value="1"/>
</dbReference>
<evidence type="ECO:0000256" key="1">
    <source>
        <dbReference type="ARBA" id="ARBA00001933"/>
    </source>
</evidence>
<dbReference type="InterPro" id="IPR023026">
    <property type="entry name" value="Trp_synth_beta/beta-like"/>
</dbReference>
<dbReference type="GO" id="GO:0005737">
    <property type="term" value="C:cytoplasm"/>
    <property type="evidence" value="ECO:0007669"/>
    <property type="project" value="TreeGrafter"/>
</dbReference>
<feature type="non-terminal residue" evidence="5">
    <location>
        <position position="95"/>
    </location>
</feature>
<evidence type="ECO:0000256" key="2">
    <source>
        <dbReference type="ARBA" id="ARBA00009982"/>
    </source>
</evidence>
<sequence>MNAGSFGGFGGQFVPESLMAPLEELASAYEAAKADPGFQEELQTYLAEFAGRPTPLTFCRNLSADLGCRVYLKREDLLHGGAHKTNNALGQALLA</sequence>
<dbReference type="PANTHER" id="PTHR48077:SF3">
    <property type="entry name" value="TRYPTOPHAN SYNTHASE"/>
    <property type="match status" value="1"/>
</dbReference>
<comment type="caution">
    <text evidence="5">The sequence shown here is derived from an EMBL/GenBank/DDBJ whole genome shotgun (WGS) entry which is preliminary data.</text>
</comment>
<accession>A0A831M0V3</accession>
<dbReference type="Proteomes" id="UP000885648">
    <property type="component" value="Unassembled WGS sequence"/>
</dbReference>
<proteinExistence type="inferred from homology"/>
<comment type="subunit">
    <text evidence="3">Tetramer of two alpha and two beta chains.</text>
</comment>
<reference evidence="5" key="1">
    <citation type="journal article" date="2020" name="mSystems">
        <title>Genome- and Community-Level Interaction Insights into Carbon Utilization and Element Cycling Functions of Hydrothermarchaeota in Hydrothermal Sediment.</title>
        <authorList>
            <person name="Zhou Z."/>
            <person name="Liu Y."/>
            <person name="Xu W."/>
            <person name="Pan J."/>
            <person name="Luo Z.H."/>
            <person name="Li M."/>
        </authorList>
    </citation>
    <scope>NUCLEOTIDE SEQUENCE</scope>
    <source>
        <strain evidence="5">SpSt-1183</strain>
    </source>
</reference>
<evidence type="ECO:0000256" key="4">
    <source>
        <dbReference type="ARBA" id="ARBA00022898"/>
    </source>
</evidence>
<comment type="cofactor">
    <cofactor evidence="1">
        <name>pyridoxal 5'-phosphate</name>
        <dbReference type="ChEBI" id="CHEBI:597326"/>
    </cofactor>
</comment>
<organism evidence="5">
    <name type="scientific">Methanofollis liminatans</name>
    <dbReference type="NCBI Taxonomy" id="2201"/>
    <lineage>
        <taxon>Archaea</taxon>
        <taxon>Methanobacteriati</taxon>
        <taxon>Methanobacteriota</taxon>
        <taxon>Stenosarchaea group</taxon>
        <taxon>Methanomicrobia</taxon>
        <taxon>Methanomicrobiales</taxon>
        <taxon>Methanomicrobiaceae</taxon>
        <taxon>Methanofollis</taxon>
    </lineage>
</organism>
<dbReference type="EMBL" id="DSBY01000199">
    <property type="protein sequence ID" value="HDS63433.1"/>
    <property type="molecule type" value="Genomic_DNA"/>
</dbReference>
<evidence type="ECO:0000256" key="3">
    <source>
        <dbReference type="ARBA" id="ARBA00011270"/>
    </source>
</evidence>
<gene>
    <name evidence="5" type="ORF">ENN52_04805</name>
</gene>
<dbReference type="PANTHER" id="PTHR48077">
    <property type="entry name" value="TRYPTOPHAN SYNTHASE-RELATED"/>
    <property type="match status" value="1"/>
</dbReference>
<dbReference type="AlphaFoldDB" id="A0A831M0V3"/>
<comment type="similarity">
    <text evidence="2">Belongs to the TrpB family.</text>
</comment>